<evidence type="ECO:0000313" key="2">
    <source>
        <dbReference type="EMBL" id="TKS71166.1"/>
    </source>
</evidence>
<reference evidence="2 3" key="1">
    <citation type="submission" date="2019-01" db="EMBL/GenBank/DDBJ databases">
        <title>Genome Assembly of Collichthys lucidus.</title>
        <authorList>
            <person name="Cai M."/>
            <person name="Xiao S."/>
        </authorList>
    </citation>
    <scope>NUCLEOTIDE SEQUENCE [LARGE SCALE GENOMIC DNA]</scope>
    <source>
        <strain evidence="2">JT15FE1705JMU</strain>
        <tissue evidence="2">Muscle</tissue>
    </source>
</reference>
<evidence type="ECO:0000313" key="3">
    <source>
        <dbReference type="Proteomes" id="UP000298787"/>
    </source>
</evidence>
<feature type="region of interest" description="Disordered" evidence="1">
    <location>
        <begin position="212"/>
        <end position="231"/>
    </location>
</feature>
<name>A0A4U5U9T8_COLLU</name>
<gene>
    <name evidence="2" type="ORF">D9C73_005384</name>
</gene>
<sequence>MKEDRNQQSDKAEGIGEKRILISIFICGQDKTNQELGSGMTLCFWPVSLLSPRSSECEALRRSGSFEILSYSHRARTSVSGTTKTLMHYSTGLFTLSLIPYSVTTCRLLSVRQRHHVPPEDGVDAGASEGILTVADGPLKPDASNKFLQLTIHRRKVKNYSGCKQSSLLAQEGFVKQAVQSKIITESFNCVIWIPEVVWRCFRRLDSGTERRAEEEEESGQAIRRRKEERGVTKLRESGRFYRLDHGVDFTDVPSKHHPASCASPAAPHRCCCCCPRNLSRSVVSIAAFKAEMCNCGSVLQTEVYSAARRRGEKKEVNPSISKRYEQQDPAMTAEPLCSSTLSDRCGDKEPAPRRILCSAHGKQCVLLKANQASLSGRTAPLSLVTQYSTNRPIEVVETQYAAAKAVQKTAGNYTWIHRNRYVGIGETADLLHLLPQGLNATDIQSAIRTVFRAREAAIWPALTLFFPSASDLVGIQLDPDDGALAVSAAPQLSDLE</sequence>
<protein>
    <submittedName>
        <fullName evidence="2">Uncharacterized protein</fullName>
    </submittedName>
</protein>
<organism evidence="2 3">
    <name type="scientific">Collichthys lucidus</name>
    <name type="common">Big head croaker</name>
    <name type="synonym">Sciaena lucida</name>
    <dbReference type="NCBI Taxonomy" id="240159"/>
    <lineage>
        <taxon>Eukaryota</taxon>
        <taxon>Metazoa</taxon>
        <taxon>Chordata</taxon>
        <taxon>Craniata</taxon>
        <taxon>Vertebrata</taxon>
        <taxon>Euteleostomi</taxon>
        <taxon>Actinopterygii</taxon>
        <taxon>Neopterygii</taxon>
        <taxon>Teleostei</taxon>
        <taxon>Neoteleostei</taxon>
        <taxon>Acanthomorphata</taxon>
        <taxon>Eupercaria</taxon>
        <taxon>Sciaenidae</taxon>
        <taxon>Collichthys</taxon>
    </lineage>
</organism>
<evidence type="ECO:0000256" key="1">
    <source>
        <dbReference type="SAM" id="MobiDB-lite"/>
    </source>
</evidence>
<dbReference type="AlphaFoldDB" id="A0A4U5U9T8"/>
<dbReference type="EMBL" id="CM014082">
    <property type="protein sequence ID" value="TKS71166.1"/>
    <property type="molecule type" value="Genomic_DNA"/>
</dbReference>
<proteinExistence type="predicted"/>
<accession>A0A4U5U9T8</accession>
<keyword evidence="3" id="KW-1185">Reference proteome</keyword>
<dbReference type="Proteomes" id="UP000298787">
    <property type="component" value="Chromosome 5"/>
</dbReference>